<name>A0A0D3KNS2_EMIH1</name>
<reference evidence="3" key="1">
    <citation type="journal article" date="2013" name="Nature">
        <title>Pan genome of the phytoplankton Emiliania underpins its global distribution.</title>
        <authorList>
            <person name="Read B.A."/>
            <person name="Kegel J."/>
            <person name="Klute M.J."/>
            <person name="Kuo A."/>
            <person name="Lefebvre S.C."/>
            <person name="Maumus F."/>
            <person name="Mayer C."/>
            <person name="Miller J."/>
            <person name="Monier A."/>
            <person name="Salamov A."/>
            <person name="Young J."/>
            <person name="Aguilar M."/>
            <person name="Claverie J.M."/>
            <person name="Frickenhaus S."/>
            <person name="Gonzalez K."/>
            <person name="Herman E.K."/>
            <person name="Lin Y.C."/>
            <person name="Napier J."/>
            <person name="Ogata H."/>
            <person name="Sarno A.F."/>
            <person name="Shmutz J."/>
            <person name="Schroeder D."/>
            <person name="de Vargas C."/>
            <person name="Verret F."/>
            <person name="von Dassow P."/>
            <person name="Valentin K."/>
            <person name="Van de Peer Y."/>
            <person name="Wheeler G."/>
            <person name="Dacks J.B."/>
            <person name="Delwiche C.F."/>
            <person name="Dyhrman S.T."/>
            <person name="Glockner G."/>
            <person name="John U."/>
            <person name="Richards T."/>
            <person name="Worden A.Z."/>
            <person name="Zhang X."/>
            <person name="Grigoriev I.V."/>
            <person name="Allen A.E."/>
            <person name="Bidle K."/>
            <person name="Borodovsky M."/>
            <person name="Bowler C."/>
            <person name="Brownlee C."/>
            <person name="Cock J.M."/>
            <person name="Elias M."/>
            <person name="Gladyshev V.N."/>
            <person name="Groth M."/>
            <person name="Guda C."/>
            <person name="Hadaegh A."/>
            <person name="Iglesias-Rodriguez M.D."/>
            <person name="Jenkins J."/>
            <person name="Jones B.M."/>
            <person name="Lawson T."/>
            <person name="Leese F."/>
            <person name="Lindquist E."/>
            <person name="Lobanov A."/>
            <person name="Lomsadze A."/>
            <person name="Malik S.B."/>
            <person name="Marsh M.E."/>
            <person name="Mackinder L."/>
            <person name="Mock T."/>
            <person name="Mueller-Roeber B."/>
            <person name="Pagarete A."/>
            <person name="Parker M."/>
            <person name="Probert I."/>
            <person name="Quesneville H."/>
            <person name="Raines C."/>
            <person name="Rensing S.A."/>
            <person name="Riano-Pachon D.M."/>
            <person name="Richier S."/>
            <person name="Rokitta S."/>
            <person name="Shiraiwa Y."/>
            <person name="Soanes D.M."/>
            <person name="van der Giezen M."/>
            <person name="Wahlund T.M."/>
            <person name="Williams B."/>
            <person name="Wilson W."/>
            <person name="Wolfe G."/>
            <person name="Wurch L.L."/>
        </authorList>
    </citation>
    <scope>NUCLEOTIDE SEQUENCE</scope>
</reference>
<evidence type="ECO:0008006" key="4">
    <source>
        <dbReference type="Google" id="ProtNLM"/>
    </source>
</evidence>
<dbReference type="HOGENOM" id="CLU_086140_2_0_1"/>
<protein>
    <recommendedName>
        <fullName evidence="4">Multifunctional methyltransferase subunit TRM112-like protein</fullName>
    </recommendedName>
</protein>
<dbReference type="STRING" id="2903.R1DQR1"/>
<dbReference type="InterPro" id="IPR039127">
    <property type="entry name" value="Trm112"/>
</dbReference>
<evidence type="ECO:0000313" key="3">
    <source>
        <dbReference type="Proteomes" id="UP000013827"/>
    </source>
</evidence>
<dbReference type="GeneID" id="17282677"/>
<dbReference type="KEGG" id="ehx:EMIHUDRAFT_59173"/>
<proteinExistence type="inferred from homology"/>
<evidence type="ECO:0000256" key="1">
    <source>
        <dbReference type="ARBA" id="ARBA00007980"/>
    </source>
</evidence>
<dbReference type="AlphaFoldDB" id="A0A0D3KNS2"/>
<comment type="similarity">
    <text evidence="1">Belongs to the TRM112 family.</text>
</comment>
<dbReference type="GO" id="GO:0070476">
    <property type="term" value="P:rRNA (guanine-N7)-methylation"/>
    <property type="evidence" value="ECO:0007669"/>
    <property type="project" value="TreeGrafter"/>
</dbReference>
<dbReference type="SUPFAM" id="SSF158997">
    <property type="entry name" value="Trm112p-like"/>
    <property type="match status" value="1"/>
</dbReference>
<dbReference type="PANTHER" id="PTHR12773:SF0">
    <property type="entry name" value="MULTIFUNCTIONAL METHYLTRANSFERASE SUBUNIT TRM112-LIKE PROTEIN"/>
    <property type="match status" value="1"/>
</dbReference>
<sequence length="119" mass="13186">QLLTHNMLMAPGTKNGFPLAIEVEKMETVESEFRSEFTARMVQKPVTQVEYGALLQTLAGLGMDGTLPPAVPDSYESNEEFLRALHHVLMEARRVIDGTLVCPETGKRFPIKDGIPSML</sequence>
<dbReference type="InterPro" id="IPR005651">
    <property type="entry name" value="Trm112-like"/>
</dbReference>
<reference evidence="2" key="2">
    <citation type="submission" date="2024-10" db="UniProtKB">
        <authorList>
            <consortium name="EnsemblProtists"/>
        </authorList>
    </citation>
    <scope>IDENTIFICATION</scope>
</reference>
<accession>A0A0D3KNS2</accession>
<dbReference type="Gene3D" id="2.20.25.10">
    <property type="match status" value="1"/>
</dbReference>
<dbReference type="Pfam" id="PF03966">
    <property type="entry name" value="Trm112p"/>
    <property type="match status" value="1"/>
</dbReference>
<dbReference type="Proteomes" id="UP000013827">
    <property type="component" value="Unassembled WGS sequence"/>
</dbReference>
<evidence type="ECO:0000313" key="2">
    <source>
        <dbReference type="EnsemblProtists" id="EOD37407"/>
    </source>
</evidence>
<dbReference type="EnsemblProtists" id="EOD37407">
    <property type="protein sequence ID" value="EOD37407"/>
    <property type="gene ID" value="EMIHUDRAFT_59173"/>
</dbReference>
<organism evidence="2 3">
    <name type="scientific">Emiliania huxleyi (strain CCMP1516)</name>
    <dbReference type="NCBI Taxonomy" id="280463"/>
    <lineage>
        <taxon>Eukaryota</taxon>
        <taxon>Haptista</taxon>
        <taxon>Haptophyta</taxon>
        <taxon>Prymnesiophyceae</taxon>
        <taxon>Isochrysidales</taxon>
        <taxon>Noelaerhabdaceae</taxon>
        <taxon>Emiliania</taxon>
    </lineage>
</organism>
<dbReference type="RefSeq" id="XP_005789836.1">
    <property type="nucleotide sequence ID" value="XM_005789779.1"/>
</dbReference>
<dbReference type="eggNOG" id="KOG1088">
    <property type="taxonomic scope" value="Eukaryota"/>
</dbReference>
<dbReference type="PaxDb" id="2903-EOD37407"/>
<dbReference type="CDD" id="cd21089">
    <property type="entry name" value="Trm112-like"/>
    <property type="match status" value="1"/>
</dbReference>
<keyword evidence="3" id="KW-1185">Reference proteome</keyword>
<dbReference type="PANTHER" id="PTHR12773">
    <property type="entry name" value="UPF0315 PROTEIN-RELATED"/>
    <property type="match status" value="1"/>
</dbReference>
<dbReference type="OMA" id="THNMMAC"/>
<dbReference type="GO" id="GO:0030488">
    <property type="term" value="P:tRNA methylation"/>
    <property type="evidence" value="ECO:0007669"/>
    <property type="project" value="TreeGrafter"/>
</dbReference>
<dbReference type="GO" id="GO:0046982">
    <property type="term" value="F:protein heterodimerization activity"/>
    <property type="evidence" value="ECO:0007669"/>
    <property type="project" value="InterPro"/>
</dbReference>